<sequence>MCAGFSAWEGWIMMKLKFAAAALASSMIVALTPISAYAGSPACTACYGSCWDAYNGNDTMFSQCINSCTDENGYACPPVV</sequence>
<keyword evidence="1" id="KW-0732">Signal</keyword>
<gene>
    <name evidence="2" type="ORF">B7Y86_14385</name>
</gene>
<feature type="chain" id="PRO_5013396463" evidence="1">
    <location>
        <begin position="39"/>
        <end position="80"/>
    </location>
</feature>
<evidence type="ECO:0000256" key="1">
    <source>
        <dbReference type="SAM" id="SignalP"/>
    </source>
</evidence>
<reference evidence="2 3" key="1">
    <citation type="submission" date="2017-03" db="EMBL/GenBank/DDBJ databases">
        <title>Lifting the veil on microbial sulfur biogeochemistry in mining wastewaters.</title>
        <authorList>
            <person name="Kantor R.S."/>
            <person name="Colenbrander Nelson T."/>
            <person name="Marshall S."/>
            <person name="Bennett D."/>
            <person name="Apte S."/>
            <person name="Camacho D."/>
            <person name="Thomas B.C."/>
            <person name="Warren L.A."/>
            <person name="Banfield J.F."/>
        </authorList>
    </citation>
    <scope>NUCLEOTIDE SEQUENCE [LARGE SCALE GENOMIC DNA]</scope>
    <source>
        <strain evidence="2">32-68-21</strain>
    </source>
</reference>
<dbReference type="Proteomes" id="UP000216147">
    <property type="component" value="Unassembled WGS sequence"/>
</dbReference>
<organism evidence="2 3">
    <name type="scientific">Brevundimonas subvibrioides</name>
    <dbReference type="NCBI Taxonomy" id="74313"/>
    <lineage>
        <taxon>Bacteria</taxon>
        <taxon>Pseudomonadati</taxon>
        <taxon>Pseudomonadota</taxon>
        <taxon>Alphaproteobacteria</taxon>
        <taxon>Caulobacterales</taxon>
        <taxon>Caulobacteraceae</taxon>
        <taxon>Brevundimonas</taxon>
    </lineage>
</organism>
<protein>
    <submittedName>
        <fullName evidence="2">Uncharacterized protein</fullName>
    </submittedName>
</protein>
<dbReference type="AlphaFoldDB" id="A0A258HES9"/>
<name>A0A258HES9_9CAUL</name>
<accession>A0A258HES9</accession>
<feature type="signal peptide" evidence="1">
    <location>
        <begin position="1"/>
        <end position="38"/>
    </location>
</feature>
<proteinExistence type="predicted"/>
<evidence type="ECO:0000313" key="3">
    <source>
        <dbReference type="Proteomes" id="UP000216147"/>
    </source>
</evidence>
<dbReference type="EMBL" id="NCEQ01000016">
    <property type="protein sequence ID" value="OYX55127.1"/>
    <property type="molecule type" value="Genomic_DNA"/>
</dbReference>
<evidence type="ECO:0000313" key="2">
    <source>
        <dbReference type="EMBL" id="OYX55127.1"/>
    </source>
</evidence>
<comment type="caution">
    <text evidence="2">The sequence shown here is derived from an EMBL/GenBank/DDBJ whole genome shotgun (WGS) entry which is preliminary data.</text>
</comment>